<dbReference type="EC" id="2.7.7.77" evidence="8"/>
<dbReference type="Gene3D" id="3.90.550.10">
    <property type="entry name" value="Spore Coat Polysaccharide Biosynthesis Protein SpsA, Chain A"/>
    <property type="match status" value="1"/>
</dbReference>
<feature type="binding site" evidence="8">
    <location>
        <position position="68"/>
    </location>
    <ligand>
        <name>GTP</name>
        <dbReference type="ChEBI" id="CHEBI:37565"/>
    </ligand>
</feature>
<comment type="function">
    <text evidence="8">Transfers a GMP moiety from GTP to Mo-molybdopterin (Mo-MPT) cofactor (Moco or molybdenum cofactor) to form Mo-molybdopterin guanine dinucleotide (Mo-MGD) cofactor.</text>
</comment>
<keyword evidence="7 8" id="KW-0501">Molybdenum cofactor biosynthesis</keyword>
<comment type="subcellular location">
    <subcellularLocation>
        <location evidence="8">Cytoplasm</location>
    </subcellularLocation>
</comment>
<evidence type="ECO:0000256" key="8">
    <source>
        <dbReference type="HAMAP-Rule" id="MF_00316"/>
    </source>
</evidence>
<dbReference type="CDD" id="cd02503">
    <property type="entry name" value="MobA"/>
    <property type="match status" value="1"/>
</dbReference>
<organism evidence="10 11">
    <name type="scientific">Actimicrobium antarcticum</name>
    <dbReference type="NCBI Taxonomy" id="1051899"/>
    <lineage>
        <taxon>Bacteria</taxon>
        <taxon>Pseudomonadati</taxon>
        <taxon>Pseudomonadota</taxon>
        <taxon>Betaproteobacteria</taxon>
        <taxon>Burkholderiales</taxon>
        <taxon>Oxalobacteraceae</taxon>
        <taxon>Actimicrobium</taxon>
    </lineage>
</organism>
<comment type="subunit">
    <text evidence="8">Monomer.</text>
</comment>
<comment type="caution">
    <text evidence="10">The sequence shown here is derived from an EMBL/GenBank/DDBJ whole genome shotgun (WGS) entry which is preliminary data.</text>
</comment>
<evidence type="ECO:0000256" key="4">
    <source>
        <dbReference type="ARBA" id="ARBA00022741"/>
    </source>
</evidence>
<evidence type="ECO:0000259" key="9">
    <source>
        <dbReference type="Pfam" id="PF12804"/>
    </source>
</evidence>
<feature type="binding site" evidence="8">
    <location>
        <position position="98"/>
    </location>
    <ligand>
        <name>GTP</name>
        <dbReference type="ChEBI" id="CHEBI:37565"/>
    </ligand>
</feature>
<name>A0ABP7T0N6_9BURK</name>
<evidence type="ECO:0000256" key="5">
    <source>
        <dbReference type="ARBA" id="ARBA00022842"/>
    </source>
</evidence>
<keyword evidence="4 8" id="KW-0547">Nucleotide-binding</keyword>
<evidence type="ECO:0000256" key="2">
    <source>
        <dbReference type="ARBA" id="ARBA00022679"/>
    </source>
</evidence>
<keyword evidence="3 8" id="KW-0479">Metal-binding</keyword>
<feature type="binding site" evidence="8">
    <location>
        <position position="98"/>
    </location>
    <ligand>
        <name>Mg(2+)</name>
        <dbReference type="ChEBI" id="CHEBI:18420"/>
    </ligand>
</feature>
<evidence type="ECO:0000313" key="11">
    <source>
        <dbReference type="Proteomes" id="UP001501353"/>
    </source>
</evidence>
<dbReference type="PANTHER" id="PTHR19136:SF81">
    <property type="entry name" value="MOLYBDENUM COFACTOR GUANYLYLTRANSFERASE"/>
    <property type="match status" value="1"/>
</dbReference>
<dbReference type="NCBIfam" id="TIGR02665">
    <property type="entry name" value="molyb_mobA"/>
    <property type="match status" value="1"/>
</dbReference>
<accession>A0ABP7T0N6</accession>
<keyword evidence="1 8" id="KW-0963">Cytoplasm</keyword>
<dbReference type="HAMAP" id="MF_00316">
    <property type="entry name" value="MobA"/>
    <property type="match status" value="1"/>
</dbReference>
<dbReference type="GO" id="GO:0016779">
    <property type="term" value="F:nucleotidyltransferase activity"/>
    <property type="evidence" value="ECO:0007669"/>
    <property type="project" value="UniProtKB-KW"/>
</dbReference>
<evidence type="ECO:0000256" key="6">
    <source>
        <dbReference type="ARBA" id="ARBA00023134"/>
    </source>
</evidence>
<evidence type="ECO:0000256" key="1">
    <source>
        <dbReference type="ARBA" id="ARBA00022490"/>
    </source>
</evidence>
<reference evidence="11" key="1">
    <citation type="journal article" date="2019" name="Int. J. Syst. Evol. Microbiol.">
        <title>The Global Catalogue of Microorganisms (GCM) 10K type strain sequencing project: providing services to taxonomists for standard genome sequencing and annotation.</title>
        <authorList>
            <consortium name="The Broad Institute Genomics Platform"/>
            <consortium name="The Broad Institute Genome Sequencing Center for Infectious Disease"/>
            <person name="Wu L."/>
            <person name="Ma J."/>
        </authorList>
    </citation>
    <scope>NUCLEOTIDE SEQUENCE [LARGE SCALE GENOMIC DNA]</scope>
    <source>
        <strain evidence="11">JCM 16673</strain>
    </source>
</reference>
<comment type="cofactor">
    <cofactor evidence="8">
        <name>Mg(2+)</name>
        <dbReference type="ChEBI" id="CHEBI:18420"/>
    </cofactor>
</comment>
<keyword evidence="10" id="KW-0548">Nucleotidyltransferase</keyword>
<feature type="binding site" evidence="8">
    <location>
        <begin position="9"/>
        <end position="11"/>
    </location>
    <ligand>
        <name>GTP</name>
        <dbReference type="ChEBI" id="CHEBI:37565"/>
    </ligand>
</feature>
<evidence type="ECO:0000313" key="10">
    <source>
        <dbReference type="EMBL" id="GAA4019169.1"/>
    </source>
</evidence>
<keyword evidence="11" id="KW-1185">Reference proteome</keyword>
<keyword evidence="2 8" id="KW-0808">Transferase</keyword>
<dbReference type="InterPro" id="IPR013482">
    <property type="entry name" value="Molybde_CF_guanTrfase"/>
</dbReference>
<protein>
    <recommendedName>
        <fullName evidence="8">Molybdenum cofactor guanylyltransferase</fullName>
        <shortName evidence="8">MoCo guanylyltransferase</shortName>
        <ecNumber evidence="8">2.7.7.77</ecNumber>
    </recommendedName>
    <alternativeName>
        <fullName evidence="8">GTP:molybdopterin guanylyltransferase</fullName>
    </alternativeName>
    <alternativeName>
        <fullName evidence="8">Mo-MPT guanylyltransferase</fullName>
    </alternativeName>
    <alternativeName>
        <fullName evidence="8">Molybdopterin guanylyltransferase</fullName>
    </alternativeName>
    <alternativeName>
        <fullName evidence="8">Molybdopterin-guanine dinucleotide synthase</fullName>
        <shortName evidence="8">MGD synthase</shortName>
    </alternativeName>
</protein>
<gene>
    <name evidence="8 10" type="primary">mobA</name>
    <name evidence="10" type="ORF">GCM10022212_14160</name>
</gene>
<dbReference type="RefSeq" id="WP_344762571.1">
    <property type="nucleotide sequence ID" value="NZ_BAAAZE010000007.1"/>
</dbReference>
<dbReference type="SUPFAM" id="SSF53448">
    <property type="entry name" value="Nucleotide-diphospho-sugar transferases"/>
    <property type="match status" value="1"/>
</dbReference>
<sequence length="195" mass="21290">MNNITGLILAGGRGTRMGTVDKGLQVFRGAPMAMHVLMRLAPQVDHIMINANQNLAAYESICTAVWPDEMQGFAGPLAGLQSGLMHCETAYLVTAPCDSPFLPLDLVERLRTALLEQDADLAVAVTGDAEHRQSHPVFCLLKSSLLSHLTLFLQQGGRKVDAWYVSLAVAEVHFDDEAAFRNINTLDELRKFEAA</sequence>
<comment type="similarity">
    <text evidence="8">Belongs to the MobA family.</text>
</comment>
<dbReference type="PANTHER" id="PTHR19136">
    <property type="entry name" value="MOLYBDENUM COFACTOR GUANYLYLTRANSFERASE"/>
    <property type="match status" value="1"/>
</dbReference>
<keyword evidence="5 8" id="KW-0460">Magnesium</keyword>
<comment type="domain">
    <text evidence="8">The N-terminal domain determines nucleotide recognition and specific binding, while the C-terminal domain determines the specific binding to the target protein.</text>
</comment>
<dbReference type="Pfam" id="PF12804">
    <property type="entry name" value="NTP_transf_3"/>
    <property type="match status" value="1"/>
</dbReference>
<evidence type="ECO:0000256" key="7">
    <source>
        <dbReference type="ARBA" id="ARBA00023150"/>
    </source>
</evidence>
<feature type="binding site" evidence="8">
    <location>
        <position position="50"/>
    </location>
    <ligand>
        <name>GTP</name>
        <dbReference type="ChEBI" id="CHEBI:37565"/>
    </ligand>
</feature>
<feature type="binding site" evidence="8">
    <location>
        <position position="22"/>
    </location>
    <ligand>
        <name>GTP</name>
        <dbReference type="ChEBI" id="CHEBI:37565"/>
    </ligand>
</feature>
<dbReference type="InterPro" id="IPR029044">
    <property type="entry name" value="Nucleotide-diphossugar_trans"/>
</dbReference>
<dbReference type="InterPro" id="IPR025877">
    <property type="entry name" value="MobA-like_NTP_Trfase"/>
</dbReference>
<keyword evidence="6 8" id="KW-0342">GTP-binding</keyword>
<dbReference type="EMBL" id="BAAAZE010000007">
    <property type="protein sequence ID" value="GAA4019169.1"/>
    <property type="molecule type" value="Genomic_DNA"/>
</dbReference>
<proteinExistence type="inferred from homology"/>
<dbReference type="Proteomes" id="UP001501353">
    <property type="component" value="Unassembled WGS sequence"/>
</dbReference>
<comment type="catalytic activity">
    <reaction evidence="8">
        <text>Mo-molybdopterin + GTP + H(+) = Mo-molybdopterin guanine dinucleotide + diphosphate</text>
        <dbReference type="Rhea" id="RHEA:34243"/>
        <dbReference type="ChEBI" id="CHEBI:15378"/>
        <dbReference type="ChEBI" id="CHEBI:33019"/>
        <dbReference type="ChEBI" id="CHEBI:37565"/>
        <dbReference type="ChEBI" id="CHEBI:71302"/>
        <dbReference type="ChEBI" id="CHEBI:71310"/>
        <dbReference type="EC" id="2.7.7.77"/>
    </reaction>
</comment>
<feature type="domain" description="MobA-like NTP transferase" evidence="9">
    <location>
        <begin position="6"/>
        <end position="162"/>
    </location>
</feature>
<evidence type="ECO:0000256" key="3">
    <source>
        <dbReference type="ARBA" id="ARBA00022723"/>
    </source>
</evidence>